<evidence type="ECO:0000256" key="14">
    <source>
        <dbReference type="ARBA" id="ARBA00023239"/>
    </source>
</evidence>
<dbReference type="GO" id="GO:0004106">
    <property type="term" value="F:chorismate mutase activity"/>
    <property type="evidence" value="ECO:0007669"/>
    <property type="project" value="UniProtKB-EC"/>
</dbReference>
<proteinExistence type="predicted"/>
<evidence type="ECO:0000256" key="8">
    <source>
        <dbReference type="ARBA" id="ARBA00021872"/>
    </source>
</evidence>
<evidence type="ECO:0000256" key="9">
    <source>
        <dbReference type="ARBA" id="ARBA00022490"/>
    </source>
</evidence>
<dbReference type="HOGENOM" id="CLU_035008_1_1_9"/>
<dbReference type="UniPathway" id="UPA00121">
    <property type="reaction ID" value="UER00345"/>
</dbReference>
<evidence type="ECO:0000313" key="26">
    <source>
        <dbReference type="Proteomes" id="UP000004090"/>
    </source>
</evidence>
<dbReference type="AlphaFoldDB" id="A8RA63"/>
<feature type="binding site" evidence="19">
    <location>
        <position position="51"/>
    </location>
    <ligand>
        <name>substrate</name>
    </ligand>
</feature>
<feature type="domain" description="Prephenate dehydratase" evidence="23">
    <location>
        <begin position="107"/>
        <end position="282"/>
    </location>
</feature>
<dbReference type="STRING" id="428127.EUBDOL_00718"/>
<dbReference type="Proteomes" id="UP000004090">
    <property type="component" value="Unassembled WGS sequence"/>
</dbReference>
<dbReference type="PROSITE" id="PS51671">
    <property type="entry name" value="ACT"/>
    <property type="match status" value="1"/>
</dbReference>
<evidence type="ECO:0000256" key="6">
    <source>
        <dbReference type="ARBA" id="ARBA00013147"/>
    </source>
</evidence>
<dbReference type="GO" id="GO:0004664">
    <property type="term" value="F:prephenate dehydratase activity"/>
    <property type="evidence" value="ECO:0007669"/>
    <property type="project" value="UniProtKB-EC"/>
</dbReference>
<evidence type="ECO:0000256" key="18">
    <source>
        <dbReference type="ARBA" id="ARBA00047848"/>
    </source>
</evidence>
<feature type="binding site" evidence="19">
    <location>
        <position position="99"/>
    </location>
    <ligand>
        <name>substrate</name>
    </ligand>
</feature>
<dbReference type="PIRSF" id="PIRSF001500">
    <property type="entry name" value="Chor_mut_pdt_Ppr"/>
    <property type="match status" value="1"/>
</dbReference>
<dbReference type="PANTHER" id="PTHR21022:SF19">
    <property type="entry name" value="PREPHENATE DEHYDRATASE-RELATED"/>
    <property type="match status" value="1"/>
</dbReference>
<dbReference type="InterPro" id="IPR008242">
    <property type="entry name" value="Chor_mutase/pphenate_deHydtase"/>
</dbReference>
<feature type="binding site" evidence="19">
    <location>
        <position position="95"/>
    </location>
    <ligand>
        <name>substrate</name>
    </ligand>
</feature>
<dbReference type="EC" id="4.2.1.51" evidence="6"/>
<comment type="caution">
    <text evidence="25">The sequence shown here is derived from an EMBL/GenBank/DDBJ whole genome shotgun (WGS) entry which is preliminary data.</text>
</comment>
<comment type="pathway">
    <text evidence="5">Metabolic intermediate biosynthesis; prephenate biosynthesis; prephenate from chorismate: step 1/1.</text>
</comment>
<dbReference type="CDD" id="cd04905">
    <property type="entry name" value="ACT_CM-PDT"/>
    <property type="match status" value="1"/>
</dbReference>
<feature type="domain" description="ACT" evidence="24">
    <location>
        <begin position="292"/>
        <end position="369"/>
    </location>
</feature>
<dbReference type="InterPro" id="IPR045865">
    <property type="entry name" value="ACT-like_dom_sf"/>
</dbReference>
<evidence type="ECO:0000256" key="10">
    <source>
        <dbReference type="ARBA" id="ARBA00022605"/>
    </source>
</evidence>
<comment type="subcellular location">
    <subcellularLocation>
        <location evidence="3">Cytoplasm</location>
    </subcellularLocation>
</comment>
<feature type="domain" description="Chorismate mutase" evidence="22">
    <location>
        <begin position="13"/>
        <end position="103"/>
    </location>
</feature>
<comment type="catalytic activity">
    <reaction evidence="18">
        <text>prephenate + H(+) = 3-phenylpyruvate + CO2 + H2O</text>
        <dbReference type="Rhea" id="RHEA:21648"/>
        <dbReference type="ChEBI" id="CHEBI:15377"/>
        <dbReference type="ChEBI" id="CHEBI:15378"/>
        <dbReference type="ChEBI" id="CHEBI:16526"/>
        <dbReference type="ChEBI" id="CHEBI:18005"/>
        <dbReference type="ChEBI" id="CHEBI:29934"/>
        <dbReference type="EC" id="4.2.1.51"/>
    </reaction>
</comment>
<evidence type="ECO:0000256" key="16">
    <source>
        <dbReference type="ARBA" id="ARBA00031175"/>
    </source>
</evidence>
<evidence type="ECO:0000259" key="22">
    <source>
        <dbReference type="PROSITE" id="PS51168"/>
    </source>
</evidence>
<evidence type="ECO:0000256" key="11">
    <source>
        <dbReference type="ARBA" id="ARBA00023141"/>
    </source>
</evidence>
<dbReference type="GO" id="GO:0046417">
    <property type="term" value="P:chorismate metabolic process"/>
    <property type="evidence" value="ECO:0007669"/>
    <property type="project" value="InterPro"/>
</dbReference>
<comment type="pathway">
    <text evidence="4">Amino-acid biosynthesis; L-phenylalanine biosynthesis; phenylpyruvate from prephenate: step 1/1.</text>
</comment>
<dbReference type="UniPathway" id="UPA00120">
    <property type="reaction ID" value="UER00203"/>
</dbReference>
<feature type="site" description="Essential for prephenate dehydratase activity" evidence="20">
    <location>
        <position position="275"/>
    </location>
</feature>
<keyword evidence="12" id="KW-0584">Phenylalanine biosynthesis</keyword>
<dbReference type="PROSITE" id="PS51168">
    <property type="entry name" value="CHORISMATE_MUT_2"/>
    <property type="match status" value="1"/>
</dbReference>
<dbReference type="SMART" id="SM00830">
    <property type="entry name" value="CM_2"/>
    <property type="match status" value="1"/>
</dbReference>
<dbReference type="CDD" id="cd13631">
    <property type="entry name" value="PBP2_Ct-PDT_like"/>
    <property type="match status" value="1"/>
</dbReference>
<dbReference type="InterPro" id="IPR011279">
    <property type="entry name" value="Chorismate_mutase_GmP"/>
</dbReference>
<evidence type="ECO:0000256" key="20">
    <source>
        <dbReference type="PIRSR" id="PIRSR001500-2"/>
    </source>
</evidence>
<dbReference type="SUPFAM" id="SSF55021">
    <property type="entry name" value="ACT-like"/>
    <property type="match status" value="1"/>
</dbReference>
<keyword evidence="10" id="KW-0028">Amino-acid biosynthesis</keyword>
<dbReference type="SUPFAM" id="SSF53850">
    <property type="entry name" value="Periplasmic binding protein-like II"/>
    <property type="match status" value="1"/>
</dbReference>
<reference evidence="25 26" key="1">
    <citation type="submission" date="2007-09" db="EMBL/GenBank/DDBJ databases">
        <title>Draft genome sequence of Eubacterium dolichum (DSM 3991).</title>
        <authorList>
            <person name="Sudarsanam P."/>
            <person name="Ley R."/>
            <person name="Guruge J."/>
            <person name="Turnbaugh P.J."/>
            <person name="Mahowald M."/>
            <person name="Liep D."/>
            <person name="Gordon J."/>
        </authorList>
    </citation>
    <scope>NUCLEOTIDE SEQUENCE [LARGE SCALE GENOMIC DNA]</scope>
    <source>
        <strain evidence="25 26">DSM 3991</strain>
    </source>
</reference>
<dbReference type="NCBIfam" id="TIGR01805">
    <property type="entry name" value="CM_mono_grmpos"/>
    <property type="match status" value="1"/>
</dbReference>
<evidence type="ECO:0000256" key="15">
    <source>
        <dbReference type="ARBA" id="ARBA00023268"/>
    </source>
</evidence>
<dbReference type="InterPro" id="IPR036979">
    <property type="entry name" value="CM_dom_sf"/>
</dbReference>
<dbReference type="EMBL" id="ABAW02000018">
    <property type="protein sequence ID" value="EDP11540.1"/>
    <property type="molecule type" value="Genomic_DNA"/>
</dbReference>
<dbReference type="Pfam" id="PF00800">
    <property type="entry name" value="PDT"/>
    <property type="match status" value="1"/>
</dbReference>
<evidence type="ECO:0000256" key="7">
    <source>
        <dbReference type="ARBA" id="ARBA00014401"/>
    </source>
</evidence>
<evidence type="ECO:0000259" key="24">
    <source>
        <dbReference type="PROSITE" id="PS51671"/>
    </source>
</evidence>
<evidence type="ECO:0000313" key="25">
    <source>
        <dbReference type="EMBL" id="EDP11540.1"/>
    </source>
</evidence>
<keyword evidence="21" id="KW-0175">Coiled coil</keyword>
<keyword evidence="14" id="KW-0456">Lyase</keyword>
<dbReference type="InterPro" id="IPR002701">
    <property type="entry name" value="CM_II_prokaryot"/>
</dbReference>
<dbReference type="GO" id="GO:0009094">
    <property type="term" value="P:L-phenylalanine biosynthetic process"/>
    <property type="evidence" value="ECO:0007669"/>
    <property type="project" value="UniProtKB-UniPathway"/>
</dbReference>
<keyword evidence="15" id="KW-0511">Multifunctional enzyme</keyword>
<name>A8RA63_9FIRM</name>
<comment type="function">
    <text evidence="2">Catalyzes the Claisen rearrangement of chorismate to prephenate and the decarboxylation/dehydration of prephenate to phenylpyruvate.</text>
</comment>
<evidence type="ECO:0000256" key="1">
    <source>
        <dbReference type="ARBA" id="ARBA00000824"/>
    </source>
</evidence>
<feature type="binding site" evidence="19">
    <location>
        <position position="40"/>
    </location>
    <ligand>
        <name>substrate</name>
    </ligand>
</feature>
<dbReference type="SUPFAM" id="SSF48600">
    <property type="entry name" value="Chorismate mutase II"/>
    <property type="match status" value="1"/>
</dbReference>
<protein>
    <recommendedName>
        <fullName evidence="7">Bifunctional chorismate mutase/prephenate dehydratase</fullName>
        <ecNumber evidence="6">4.2.1.51</ecNumber>
    </recommendedName>
    <alternativeName>
        <fullName evidence="17">Chorismate mutase-prephenate dehydratase</fullName>
    </alternativeName>
    <alternativeName>
        <fullName evidence="8">Prephenate dehydratase</fullName>
    </alternativeName>
    <alternativeName>
        <fullName evidence="16">p-protein</fullName>
    </alternativeName>
</protein>
<sequence>MRYNNNQEIAKGSETMSKLEEARLTINEVDEAMAQLFEKRMQAVEEVVKYKKEHHLPVLDEKREAFVIEHNTNYIQEQKYKASYHEFMKQLMGVSRAYQKSVLYDDVIGFQGVEGAFSHIAANRIFPDLKKKRYATFEEVFKAVVNQEIAYGIVPFENSYTGEVGEVLDLLMQYPVYVQGDYDLRISQNLLGIKGSCLEDIKQVYSKDQAIHQSKQFLQGRGYELIPYPNTALAAEYVARMQDKSKAAIAAKENAELYGLDILAENINTSDQNTTRFLILGKALCTKGNRSSLAIIVPHKAGALVAAMNLIAKYGFNMQSIISRSIKERPWEYYFYIEIDGNIHEAQEKKLLAELNEVCEQVKILGLYETKGRD</sequence>
<reference evidence="25 26" key="2">
    <citation type="submission" date="2007-09" db="EMBL/GenBank/DDBJ databases">
        <authorList>
            <person name="Fulton L."/>
            <person name="Clifton S."/>
            <person name="Fulton B."/>
            <person name="Xu J."/>
            <person name="Minx P."/>
            <person name="Pepin K.H."/>
            <person name="Johnson M."/>
            <person name="Thiruvilangam P."/>
            <person name="Bhonagiri V."/>
            <person name="Nash W.E."/>
            <person name="Mardis E.R."/>
            <person name="Wilson R.K."/>
        </authorList>
    </citation>
    <scope>NUCLEOTIDE SEQUENCE [LARGE SCALE GENOMIC DNA]</scope>
    <source>
        <strain evidence="25 26">DSM 3991</strain>
    </source>
</reference>
<dbReference type="PROSITE" id="PS51171">
    <property type="entry name" value="PREPHENATE_DEHYDR_3"/>
    <property type="match status" value="1"/>
</dbReference>
<evidence type="ECO:0000256" key="21">
    <source>
        <dbReference type="SAM" id="Coils"/>
    </source>
</evidence>
<evidence type="ECO:0000256" key="5">
    <source>
        <dbReference type="ARBA" id="ARBA00004817"/>
    </source>
</evidence>
<keyword evidence="9" id="KW-0963">Cytoplasm</keyword>
<feature type="binding site" evidence="19">
    <location>
        <position position="60"/>
    </location>
    <ligand>
        <name>substrate</name>
    </ligand>
</feature>
<dbReference type="Gene3D" id="3.40.190.10">
    <property type="entry name" value="Periplasmic binding protein-like II"/>
    <property type="match status" value="2"/>
</dbReference>
<dbReference type="Gene3D" id="1.20.59.10">
    <property type="entry name" value="Chorismate mutase"/>
    <property type="match status" value="1"/>
</dbReference>
<evidence type="ECO:0000256" key="12">
    <source>
        <dbReference type="ARBA" id="ARBA00023222"/>
    </source>
</evidence>
<feature type="binding site" evidence="19">
    <location>
        <position position="64"/>
    </location>
    <ligand>
        <name>substrate</name>
    </ligand>
</feature>
<evidence type="ECO:0000259" key="23">
    <source>
        <dbReference type="PROSITE" id="PS51171"/>
    </source>
</evidence>
<feature type="coiled-coil region" evidence="21">
    <location>
        <begin position="19"/>
        <end position="53"/>
    </location>
</feature>
<evidence type="ECO:0000256" key="19">
    <source>
        <dbReference type="PIRSR" id="PIRSR001500-1"/>
    </source>
</evidence>
<accession>A8RA63</accession>
<dbReference type="eggNOG" id="COG0077">
    <property type="taxonomic scope" value="Bacteria"/>
</dbReference>
<dbReference type="InterPro" id="IPR002912">
    <property type="entry name" value="ACT_dom"/>
</dbReference>
<dbReference type="InterPro" id="IPR036263">
    <property type="entry name" value="Chorismate_II_sf"/>
</dbReference>
<evidence type="ECO:0000256" key="13">
    <source>
        <dbReference type="ARBA" id="ARBA00023235"/>
    </source>
</evidence>
<gene>
    <name evidence="25" type="ORF">EUBDOL_00718</name>
</gene>
<dbReference type="GO" id="GO:0005737">
    <property type="term" value="C:cytoplasm"/>
    <property type="evidence" value="ECO:0007669"/>
    <property type="project" value="UniProtKB-SubCell"/>
</dbReference>
<evidence type="ECO:0000256" key="2">
    <source>
        <dbReference type="ARBA" id="ARBA00002364"/>
    </source>
</evidence>
<dbReference type="PANTHER" id="PTHR21022">
    <property type="entry name" value="PREPHENATE DEHYDRATASE P PROTEIN"/>
    <property type="match status" value="1"/>
</dbReference>
<comment type="catalytic activity">
    <reaction evidence="1">
        <text>chorismate = prephenate</text>
        <dbReference type="Rhea" id="RHEA:13897"/>
        <dbReference type="ChEBI" id="CHEBI:29748"/>
        <dbReference type="ChEBI" id="CHEBI:29934"/>
        <dbReference type="EC" id="5.4.99.5"/>
    </reaction>
</comment>
<keyword evidence="13 25" id="KW-0413">Isomerase</keyword>
<feature type="binding site" evidence="19">
    <location>
        <position position="23"/>
    </location>
    <ligand>
        <name>substrate</name>
    </ligand>
</feature>
<organism evidence="25 26">
    <name type="scientific">Amedibacillus dolichus DSM 3991</name>
    <dbReference type="NCBI Taxonomy" id="428127"/>
    <lineage>
        <taxon>Bacteria</taxon>
        <taxon>Bacillati</taxon>
        <taxon>Bacillota</taxon>
        <taxon>Erysipelotrichia</taxon>
        <taxon>Erysipelotrichales</taxon>
        <taxon>Erysipelotrichaceae</taxon>
        <taxon>Amedibacillus</taxon>
    </lineage>
</organism>
<dbReference type="InterPro" id="IPR001086">
    <property type="entry name" value="Preph_deHydtase"/>
</dbReference>
<evidence type="ECO:0000256" key="3">
    <source>
        <dbReference type="ARBA" id="ARBA00004496"/>
    </source>
</evidence>
<evidence type="ECO:0000256" key="17">
    <source>
        <dbReference type="ARBA" id="ARBA00031520"/>
    </source>
</evidence>
<evidence type="ECO:0000256" key="4">
    <source>
        <dbReference type="ARBA" id="ARBA00004741"/>
    </source>
</evidence>
<keyword evidence="11" id="KW-0057">Aromatic amino acid biosynthesis</keyword>
<dbReference type="Pfam" id="PF01817">
    <property type="entry name" value="CM_2"/>
    <property type="match status" value="1"/>
</dbReference>
<dbReference type="Gene3D" id="3.30.70.260">
    <property type="match status" value="1"/>
</dbReference>